<organism evidence="1 2">
    <name type="scientific">Amycolatopsis rhizosphaerae</name>
    <dbReference type="NCBI Taxonomy" id="2053003"/>
    <lineage>
        <taxon>Bacteria</taxon>
        <taxon>Bacillati</taxon>
        <taxon>Actinomycetota</taxon>
        <taxon>Actinomycetes</taxon>
        <taxon>Pseudonocardiales</taxon>
        <taxon>Pseudonocardiaceae</taxon>
        <taxon>Amycolatopsis</taxon>
    </lineage>
</organism>
<protein>
    <submittedName>
        <fullName evidence="1">Short-chain dehydrogenase</fullName>
    </submittedName>
</protein>
<dbReference type="Proteomes" id="UP000320011">
    <property type="component" value="Unassembled WGS sequence"/>
</dbReference>
<dbReference type="AlphaFoldDB" id="A0A558BC31"/>
<evidence type="ECO:0000313" key="1">
    <source>
        <dbReference type="EMBL" id="TVT34063.1"/>
    </source>
</evidence>
<name>A0A558BC31_9PSEU</name>
<comment type="caution">
    <text evidence="1">The sequence shown here is derived from an EMBL/GenBank/DDBJ whole genome shotgun (WGS) entry which is preliminary data.</text>
</comment>
<reference evidence="1 2" key="1">
    <citation type="submission" date="2019-07" db="EMBL/GenBank/DDBJ databases">
        <authorList>
            <person name="Duangmal K."/>
            <person name="Teo W.F.A."/>
        </authorList>
    </citation>
    <scope>NUCLEOTIDE SEQUENCE [LARGE SCALE GENOMIC DNA]</scope>
    <source>
        <strain evidence="1 2">TBRC 6029</strain>
    </source>
</reference>
<evidence type="ECO:0000313" key="2">
    <source>
        <dbReference type="Proteomes" id="UP000320011"/>
    </source>
</evidence>
<proteinExistence type="predicted"/>
<sequence>AKLNRPEDVAKAVLFALSQPPGCEVRELVVASSEEGSWP</sequence>
<feature type="non-terminal residue" evidence="1">
    <location>
        <position position="1"/>
    </location>
</feature>
<gene>
    <name evidence="1" type="ORF">FNH05_26815</name>
</gene>
<reference evidence="1 2" key="2">
    <citation type="submission" date="2019-08" db="EMBL/GenBank/DDBJ databases">
        <title>Amycolatopsis acidicola sp. nov., isolated from peat swamp forest soil.</title>
        <authorList>
            <person name="Srisuk N."/>
        </authorList>
    </citation>
    <scope>NUCLEOTIDE SEQUENCE [LARGE SCALE GENOMIC DNA]</scope>
    <source>
        <strain evidence="1 2">TBRC 6029</strain>
    </source>
</reference>
<accession>A0A558BC31</accession>
<dbReference type="EMBL" id="VJWX01000346">
    <property type="protein sequence ID" value="TVT34063.1"/>
    <property type="molecule type" value="Genomic_DNA"/>
</dbReference>
<keyword evidence="2" id="KW-1185">Reference proteome</keyword>